<keyword evidence="7" id="KW-1133">Transmembrane helix</keyword>
<proteinExistence type="inferred from homology"/>
<dbReference type="InterPro" id="IPR022346">
    <property type="entry name" value="T2SS_GspH"/>
</dbReference>
<dbReference type="Proteomes" id="UP001305421">
    <property type="component" value="Chromosome"/>
</dbReference>
<dbReference type="SUPFAM" id="SSF54523">
    <property type="entry name" value="Pili subunits"/>
    <property type="match status" value="1"/>
</dbReference>
<evidence type="ECO:0000256" key="5">
    <source>
        <dbReference type="ARBA" id="ARBA00022519"/>
    </source>
</evidence>
<organism evidence="12 13">
    <name type="scientific">Stenotrophomonas aracearum</name>
    <dbReference type="NCBI Taxonomy" id="3003272"/>
    <lineage>
        <taxon>Bacteria</taxon>
        <taxon>Pseudomonadati</taxon>
        <taxon>Pseudomonadota</taxon>
        <taxon>Gammaproteobacteria</taxon>
        <taxon>Lysobacterales</taxon>
        <taxon>Lysobacteraceae</taxon>
        <taxon>Stenotrophomonas</taxon>
    </lineage>
</organism>
<name>A0ABY9YHC6_9GAMM</name>
<evidence type="ECO:0000313" key="12">
    <source>
        <dbReference type="EMBL" id="WNH50041.1"/>
    </source>
</evidence>
<gene>
    <name evidence="12" type="ORF">PDM28_07005</name>
</gene>
<dbReference type="Pfam" id="PF12019">
    <property type="entry name" value="GspH"/>
    <property type="match status" value="1"/>
</dbReference>
<evidence type="ECO:0000313" key="13">
    <source>
        <dbReference type="Proteomes" id="UP001305421"/>
    </source>
</evidence>
<feature type="domain" description="General secretion pathway GspH" evidence="11">
    <location>
        <begin position="52"/>
        <end position="164"/>
    </location>
</feature>
<evidence type="ECO:0000256" key="6">
    <source>
        <dbReference type="ARBA" id="ARBA00022692"/>
    </source>
</evidence>
<keyword evidence="8" id="KW-0472">Membrane</keyword>
<comment type="subcellular location">
    <subcellularLocation>
        <location evidence="1">Cell inner membrane</location>
        <topology evidence="1">Single-pass membrane protein</topology>
    </subcellularLocation>
</comment>
<evidence type="ECO:0000256" key="4">
    <source>
        <dbReference type="ARBA" id="ARBA00022481"/>
    </source>
</evidence>
<protein>
    <recommendedName>
        <fullName evidence="2">Type II secretion system protein H</fullName>
    </recommendedName>
    <alternativeName>
        <fullName evidence="10">General secretion pathway protein H</fullName>
    </alternativeName>
</protein>
<evidence type="ECO:0000256" key="2">
    <source>
        <dbReference type="ARBA" id="ARBA00021549"/>
    </source>
</evidence>
<reference evidence="12 13" key="1">
    <citation type="submission" date="2022-12" db="EMBL/GenBank/DDBJ databases">
        <title>Two new species, Stenotrophomonas aracearum and Stenotrophomonas oahuensis, isolated from Anthurium (Araceae family) in Hawaii.</title>
        <authorList>
            <person name="Chunag S.C."/>
            <person name="Dobhal S."/>
            <person name="Alvarez A."/>
            <person name="Arif M."/>
        </authorList>
    </citation>
    <scope>NUCLEOTIDE SEQUENCE [LARGE SCALE GENOMIC DNA]</scope>
    <source>
        <strain evidence="12 13">A5588</strain>
    </source>
</reference>
<sequence length="179" mass="19638">MLPPRRHSRRLRGITLLELCMALALLAVFCLLALPSFSATVSRVRADTLRMTLVSVFNSARSTAITRNAPVAVCPSEDGRTCGHDWSQGWLIHRDRGTRTPSPAEEDIFQYREGYRDATVRATTSQGRLRLRFQGDGRSGGSPSTVDICAGGGLSGQVIVNNVGRTRALRIRDITDCPR</sequence>
<keyword evidence="4" id="KW-0488">Methylation</keyword>
<evidence type="ECO:0000256" key="7">
    <source>
        <dbReference type="ARBA" id="ARBA00022989"/>
    </source>
</evidence>
<evidence type="ECO:0000256" key="1">
    <source>
        <dbReference type="ARBA" id="ARBA00004377"/>
    </source>
</evidence>
<dbReference type="RefSeq" id="WP_311184281.1">
    <property type="nucleotide sequence ID" value="NZ_CP115543.1"/>
</dbReference>
<evidence type="ECO:0000256" key="10">
    <source>
        <dbReference type="ARBA" id="ARBA00030775"/>
    </source>
</evidence>
<evidence type="ECO:0000256" key="9">
    <source>
        <dbReference type="ARBA" id="ARBA00025772"/>
    </source>
</evidence>
<keyword evidence="6" id="KW-0812">Transmembrane</keyword>
<evidence type="ECO:0000256" key="3">
    <source>
        <dbReference type="ARBA" id="ARBA00022475"/>
    </source>
</evidence>
<comment type="similarity">
    <text evidence="9">Belongs to the GSP H family.</text>
</comment>
<keyword evidence="3" id="KW-1003">Cell membrane</keyword>
<evidence type="ECO:0000259" key="11">
    <source>
        <dbReference type="Pfam" id="PF12019"/>
    </source>
</evidence>
<evidence type="ECO:0000256" key="8">
    <source>
        <dbReference type="ARBA" id="ARBA00023136"/>
    </source>
</evidence>
<dbReference type="InterPro" id="IPR045584">
    <property type="entry name" value="Pilin-like"/>
</dbReference>
<keyword evidence="13" id="KW-1185">Reference proteome</keyword>
<keyword evidence="5" id="KW-0997">Cell inner membrane</keyword>
<dbReference type="Gene3D" id="3.55.40.10">
    <property type="entry name" value="minor pseudopilin epsh domain"/>
    <property type="match status" value="1"/>
</dbReference>
<dbReference type="EMBL" id="CP115543">
    <property type="protein sequence ID" value="WNH50041.1"/>
    <property type="molecule type" value="Genomic_DNA"/>
</dbReference>
<accession>A0ABY9YHC6</accession>